<dbReference type="InterPro" id="IPR043129">
    <property type="entry name" value="ATPase_NBD"/>
</dbReference>
<protein>
    <submittedName>
        <fullName evidence="3">ROK family protein</fullName>
    </submittedName>
</protein>
<feature type="domain" description="HTH iclR-type" evidence="2">
    <location>
        <begin position="49"/>
        <end position="82"/>
    </location>
</feature>
<dbReference type="SUPFAM" id="SSF53067">
    <property type="entry name" value="Actin-like ATPase domain"/>
    <property type="match status" value="1"/>
</dbReference>
<name>A0AAU7V4W6_9ACTO</name>
<sequence>MVDGSCMSGADNAPGMGVLLNVRQLSKASPADARSHNRSLVLQTLYLKGPLSRAAIARATGLTKVTVSDLVSALIEEGLLEELGTDGKQKTGKPAVLVDLARTSFNLIAVDLSSHESFKGVVLDLNTDQLVGLEMELGEARGQAAVDLAVELVQALVQLAKLPVLGVGIGSPGIVDDRGMVHVAPNLGWENVHLGKIVTEATGIPTLVVNDANAAALAEYAFGEAPGDLIFISIGHGIGAGLIVSGRLVLGSQWAAGEIGQVMVGTDQGLAAPYSREHILEHWISTPSLTRRMQGATDAEREAVLTESGQRLGVALAPIIGALNLTQVVIGGPRELIGDRLAEATIETIRMRTMPDSHEELEVRSTSLGADNVLYGCAAMTLAEVLGAG</sequence>
<evidence type="ECO:0000313" key="3">
    <source>
        <dbReference type="EMBL" id="XBW07294.1"/>
    </source>
</evidence>
<dbReference type="Pfam" id="PF00480">
    <property type="entry name" value="ROK"/>
    <property type="match status" value="1"/>
</dbReference>
<organism evidence="3">
    <name type="scientific">Scrofimicrobium appendicitidis</name>
    <dbReference type="NCBI Taxonomy" id="3079930"/>
    <lineage>
        <taxon>Bacteria</taxon>
        <taxon>Bacillati</taxon>
        <taxon>Actinomycetota</taxon>
        <taxon>Actinomycetes</taxon>
        <taxon>Actinomycetales</taxon>
        <taxon>Actinomycetaceae</taxon>
        <taxon>Scrofimicrobium</taxon>
    </lineage>
</organism>
<dbReference type="KEGG" id="sapp:SAC06_06475"/>
<proteinExistence type="inferred from homology"/>
<dbReference type="InterPro" id="IPR000600">
    <property type="entry name" value="ROK"/>
</dbReference>
<dbReference type="EMBL" id="CP138335">
    <property type="protein sequence ID" value="XBW07294.1"/>
    <property type="molecule type" value="Genomic_DNA"/>
</dbReference>
<dbReference type="SUPFAM" id="SSF46785">
    <property type="entry name" value="Winged helix' DNA-binding domain"/>
    <property type="match status" value="1"/>
</dbReference>
<evidence type="ECO:0000259" key="2">
    <source>
        <dbReference type="Pfam" id="PF09339"/>
    </source>
</evidence>
<accession>A0AAU7V4W6</accession>
<dbReference type="Pfam" id="PF09339">
    <property type="entry name" value="HTH_IclR"/>
    <property type="match status" value="1"/>
</dbReference>
<reference evidence="3" key="1">
    <citation type="submission" date="2023-11" db="EMBL/GenBank/DDBJ databases">
        <title>Scrofimicrobium hongkongense sp. nov., isolated from a patient with peritonitis.</title>
        <authorList>
            <person name="Lao H.Y."/>
            <person name="Wong A.Y.P."/>
            <person name="Ng T.L."/>
            <person name="Wong R.Y.L."/>
            <person name="Yau M.C.Y."/>
            <person name="Lam J.Y.W."/>
            <person name="Siu G.K.H."/>
        </authorList>
    </citation>
    <scope>NUCLEOTIDE SEQUENCE</scope>
    <source>
        <strain evidence="3">R131</strain>
    </source>
</reference>
<evidence type="ECO:0000256" key="1">
    <source>
        <dbReference type="ARBA" id="ARBA00006479"/>
    </source>
</evidence>
<dbReference type="InterPro" id="IPR005471">
    <property type="entry name" value="Tscrpt_reg_IclR_N"/>
</dbReference>
<dbReference type="GO" id="GO:0003677">
    <property type="term" value="F:DNA binding"/>
    <property type="evidence" value="ECO:0007669"/>
    <property type="project" value="InterPro"/>
</dbReference>
<dbReference type="InterPro" id="IPR036388">
    <property type="entry name" value="WH-like_DNA-bd_sf"/>
</dbReference>
<dbReference type="AlphaFoldDB" id="A0AAU7V4W6"/>
<dbReference type="GO" id="GO:0006355">
    <property type="term" value="P:regulation of DNA-templated transcription"/>
    <property type="evidence" value="ECO:0007669"/>
    <property type="project" value="InterPro"/>
</dbReference>
<dbReference type="Gene3D" id="3.30.420.40">
    <property type="match status" value="2"/>
</dbReference>
<dbReference type="PANTHER" id="PTHR18964:SF149">
    <property type="entry name" value="BIFUNCTIONAL UDP-N-ACETYLGLUCOSAMINE 2-EPIMERASE_N-ACETYLMANNOSAMINE KINASE"/>
    <property type="match status" value="1"/>
</dbReference>
<gene>
    <name evidence="3" type="ORF">SAC06_06475</name>
</gene>
<dbReference type="PANTHER" id="PTHR18964">
    <property type="entry name" value="ROK (REPRESSOR, ORF, KINASE) FAMILY"/>
    <property type="match status" value="1"/>
</dbReference>
<dbReference type="RefSeq" id="WP_350257500.1">
    <property type="nucleotide sequence ID" value="NZ_CP138335.1"/>
</dbReference>
<comment type="similarity">
    <text evidence="1">Belongs to the ROK (NagC/XylR) family.</text>
</comment>
<dbReference type="Gene3D" id="1.10.10.10">
    <property type="entry name" value="Winged helix-like DNA-binding domain superfamily/Winged helix DNA-binding domain"/>
    <property type="match status" value="1"/>
</dbReference>
<dbReference type="InterPro" id="IPR036390">
    <property type="entry name" value="WH_DNA-bd_sf"/>
</dbReference>